<evidence type="ECO:0000259" key="16">
    <source>
        <dbReference type="PROSITE" id="PS51910"/>
    </source>
</evidence>
<dbReference type="EC" id="3.2.1.14" evidence="3"/>
<keyword evidence="4" id="KW-0964">Secreted</keyword>
<evidence type="ECO:0000256" key="12">
    <source>
        <dbReference type="ARBA" id="ARBA00025727"/>
    </source>
</evidence>
<dbReference type="EMBL" id="JBFXLR010000034">
    <property type="protein sequence ID" value="KAL2845971.1"/>
    <property type="molecule type" value="Genomic_DNA"/>
</dbReference>
<evidence type="ECO:0000256" key="9">
    <source>
        <dbReference type="ARBA" id="ARBA00023295"/>
    </source>
</evidence>
<reference evidence="17 18" key="1">
    <citation type="submission" date="2024-07" db="EMBL/GenBank/DDBJ databases">
        <title>Section-level genome sequencing and comparative genomics of Aspergillus sections Usti and Cavernicolus.</title>
        <authorList>
            <consortium name="Lawrence Berkeley National Laboratory"/>
            <person name="Nybo J.L."/>
            <person name="Vesth T.C."/>
            <person name="Theobald S."/>
            <person name="Frisvad J.C."/>
            <person name="Larsen T.O."/>
            <person name="Kjaerboelling I."/>
            <person name="Rothschild-Mancinelli K."/>
            <person name="Lyhne E.K."/>
            <person name="Kogle M.E."/>
            <person name="Barry K."/>
            <person name="Clum A."/>
            <person name="Na H."/>
            <person name="Ledsgaard L."/>
            <person name="Lin J."/>
            <person name="Lipzen A."/>
            <person name="Kuo A."/>
            <person name="Riley R."/>
            <person name="Mondo S."/>
            <person name="LaButti K."/>
            <person name="Haridas S."/>
            <person name="Pangalinan J."/>
            <person name="Salamov A.A."/>
            <person name="Simmons B.A."/>
            <person name="Magnuson J.K."/>
            <person name="Chen J."/>
            <person name="Drula E."/>
            <person name="Henrissat B."/>
            <person name="Wiebenga A."/>
            <person name="Lubbers R.J."/>
            <person name="Gomes A.C."/>
            <person name="Macurrencykelacurrency M.R."/>
            <person name="Stajich J."/>
            <person name="Grigoriev I.V."/>
            <person name="Mortensen U.H."/>
            <person name="De vries R.P."/>
            <person name="Baker S.E."/>
            <person name="Andersen M.R."/>
        </authorList>
    </citation>
    <scope>NUCLEOTIDE SEQUENCE [LARGE SCALE GENOMIC DNA]</scope>
    <source>
        <strain evidence="17 18">CBS 756.74</strain>
    </source>
</reference>
<keyword evidence="4" id="KW-0134">Cell wall</keyword>
<name>A0ABR4K0Z2_9EURO</name>
<comment type="similarity">
    <text evidence="12">Belongs to the glycosyl hydrolase 18 family. Chitinase class III subfamily.</text>
</comment>
<evidence type="ECO:0000256" key="7">
    <source>
        <dbReference type="ARBA" id="ARBA00023024"/>
    </source>
</evidence>
<dbReference type="SUPFAM" id="SSF51445">
    <property type="entry name" value="(Trans)glycosidases"/>
    <property type="match status" value="1"/>
</dbReference>
<organism evidence="17 18">
    <name type="scientific">Aspergillus pseudodeflectus</name>
    <dbReference type="NCBI Taxonomy" id="176178"/>
    <lineage>
        <taxon>Eukaryota</taxon>
        <taxon>Fungi</taxon>
        <taxon>Dikarya</taxon>
        <taxon>Ascomycota</taxon>
        <taxon>Pezizomycotina</taxon>
        <taxon>Eurotiomycetes</taxon>
        <taxon>Eurotiomycetidae</taxon>
        <taxon>Eurotiales</taxon>
        <taxon>Aspergillaceae</taxon>
        <taxon>Aspergillus</taxon>
        <taxon>Aspergillus subgen. Nidulantes</taxon>
    </lineage>
</organism>
<evidence type="ECO:0000256" key="13">
    <source>
        <dbReference type="RuleBase" id="RU000489"/>
    </source>
</evidence>
<gene>
    <name evidence="17" type="ORF">BJX68DRAFT_268834</name>
</gene>
<dbReference type="PANTHER" id="PTHR45708:SF63">
    <property type="entry name" value="III CHITINASE, PUTATIVE (AFU_ORTHOLOGUE AFUA_5G03530)-RELATED"/>
    <property type="match status" value="1"/>
</dbReference>
<dbReference type="RefSeq" id="XP_070896901.1">
    <property type="nucleotide sequence ID" value="XM_071046194.1"/>
</dbReference>
<evidence type="ECO:0000256" key="1">
    <source>
        <dbReference type="ARBA" id="ARBA00000822"/>
    </source>
</evidence>
<keyword evidence="9 13" id="KW-0326">Glycosidase</keyword>
<evidence type="ECO:0000256" key="5">
    <source>
        <dbReference type="ARBA" id="ARBA00022669"/>
    </source>
</evidence>
<evidence type="ECO:0000256" key="6">
    <source>
        <dbReference type="ARBA" id="ARBA00022801"/>
    </source>
</evidence>
<comment type="catalytic activity">
    <reaction evidence="1">
        <text>Random endo-hydrolysis of N-acetyl-beta-D-glucosaminide (1-&gt;4)-beta-linkages in chitin and chitodextrins.</text>
        <dbReference type="EC" id="3.2.1.14"/>
    </reaction>
</comment>
<evidence type="ECO:0000313" key="18">
    <source>
        <dbReference type="Proteomes" id="UP001610444"/>
    </source>
</evidence>
<dbReference type="GeneID" id="98161358"/>
<dbReference type="InterPro" id="IPR001223">
    <property type="entry name" value="Glyco_hydro18_cat"/>
</dbReference>
<evidence type="ECO:0000256" key="10">
    <source>
        <dbReference type="ARBA" id="ARBA00023326"/>
    </source>
</evidence>
<keyword evidence="5" id="KW-0147">Chitin-binding</keyword>
<evidence type="ECO:0000313" key="17">
    <source>
        <dbReference type="EMBL" id="KAL2845971.1"/>
    </source>
</evidence>
<dbReference type="GO" id="GO:0016787">
    <property type="term" value="F:hydrolase activity"/>
    <property type="evidence" value="ECO:0007669"/>
    <property type="project" value="UniProtKB-KW"/>
</dbReference>
<feature type="region of interest" description="Disordered" evidence="14">
    <location>
        <begin position="354"/>
        <end position="440"/>
    </location>
</feature>
<dbReference type="PANTHER" id="PTHR45708">
    <property type="entry name" value="ENDOCHITINASE"/>
    <property type="match status" value="1"/>
</dbReference>
<dbReference type="Proteomes" id="UP001610444">
    <property type="component" value="Unassembled WGS sequence"/>
</dbReference>
<feature type="domain" description="GH18" evidence="16">
    <location>
        <begin position="30"/>
        <end position="353"/>
    </location>
</feature>
<feature type="chain" id="PRO_5046382250" description="chitinase" evidence="15">
    <location>
        <begin position="23"/>
        <end position="466"/>
    </location>
</feature>
<keyword evidence="6 13" id="KW-0378">Hydrolase</keyword>
<dbReference type="PROSITE" id="PS01095">
    <property type="entry name" value="GH18_1"/>
    <property type="match status" value="1"/>
</dbReference>
<dbReference type="CDD" id="cd02877">
    <property type="entry name" value="GH18_hevamine_XipI_class_III"/>
    <property type="match status" value="1"/>
</dbReference>
<protein>
    <recommendedName>
        <fullName evidence="3">chitinase</fullName>
        <ecNumber evidence="3">3.2.1.14</ecNumber>
    </recommendedName>
</protein>
<feature type="signal peptide" evidence="15">
    <location>
        <begin position="1"/>
        <end position="22"/>
    </location>
</feature>
<dbReference type="Gene3D" id="3.20.20.80">
    <property type="entry name" value="Glycosidases"/>
    <property type="match status" value="1"/>
</dbReference>
<keyword evidence="10" id="KW-0624">Polysaccharide degradation</keyword>
<dbReference type="Pfam" id="PF00704">
    <property type="entry name" value="Glyco_hydro_18"/>
    <property type="match status" value="1"/>
</dbReference>
<evidence type="ECO:0000256" key="15">
    <source>
        <dbReference type="SAM" id="SignalP"/>
    </source>
</evidence>
<evidence type="ECO:0000256" key="8">
    <source>
        <dbReference type="ARBA" id="ARBA00023277"/>
    </source>
</evidence>
<evidence type="ECO:0000256" key="4">
    <source>
        <dbReference type="ARBA" id="ARBA00022512"/>
    </source>
</evidence>
<comment type="function">
    <text evidence="11">GPI-anchored chitinase involved in the degradation of chitin, a component of the cell walls of fungi and exoskeletal elements of some animals (including worms and arthropods). Required to reshape the cell wall at the sites where cell wall remodeling and/or cell wall maturation actively take place such as sites of conidia formation.</text>
</comment>
<feature type="compositionally biased region" description="Polar residues" evidence="14">
    <location>
        <begin position="374"/>
        <end position="388"/>
    </location>
</feature>
<proteinExistence type="inferred from homology"/>
<dbReference type="InterPro" id="IPR017853">
    <property type="entry name" value="GH"/>
</dbReference>
<sequence>MSFLRRSLGLFGAFAALQGVYGGLDLTSNSTVTVYWGQNSFRGTGTLAQQRLGYYCDDPNIDVIILAFLMTINGPGGAPEIDFATSSEKCVTFAGTNLKNCPEIGTDITTCQSKNKTILLSIGGATYTEGGFTSQAAAESGADLLWATFGPPATTTTGRTSGIASAGREQAVQALRPFGTAVLDGFDFDFEAAVTNMAPFAKRLRALADADTVKSQRKYFLTAAPQCPFPDAADRDILNTDASATIDAVWVQFYNNYCGVNSYIPGSVGNFNFETWDKWALTESKNPDVKVYLGVPANTGAAGTGYLPISSLTPVIQYSKKFESFGGVMMWDVSQAYGNPGFLSGIKGALRGTSTVQGPKQGEEEIPVLGVEDSSASGSARPAETTSTPVQTQPESQAQQPSASPSVTQQQGTTSGTDATASPVAPQAGELQENQDEWGDQSADLPLLNLLPSFMESDADLPWIEI</sequence>
<evidence type="ECO:0000256" key="2">
    <source>
        <dbReference type="ARBA" id="ARBA00004191"/>
    </source>
</evidence>
<evidence type="ECO:0000256" key="3">
    <source>
        <dbReference type="ARBA" id="ARBA00012729"/>
    </source>
</evidence>
<dbReference type="InterPro" id="IPR050542">
    <property type="entry name" value="Glycosyl_Hydrlase18_Chitinase"/>
</dbReference>
<feature type="compositionally biased region" description="Low complexity" evidence="14">
    <location>
        <begin position="389"/>
        <end position="422"/>
    </location>
</feature>
<comment type="subcellular location">
    <subcellularLocation>
        <location evidence="2">Secreted</location>
        <location evidence="2">Cell wall</location>
    </subcellularLocation>
</comment>
<keyword evidence="18" id="KW-1185">Reference proteome</keyword>
<dbReference type="InterPro" id="IPR045321">
    <property type="entry name" value="Cts1-like"/>
</dbReference>
<comment type="caution">
    <text evidence="17">The sequence shown here is derived from an EMBL/GenBank/DDBJ whole genome shotgun (WGS) entry which is preliminary data.</text>
</comment>
<keyword evidence="7" id="KW-0146">Chitin degradation</keyword>
<accession>A0ABR4K0Z2</accession>
<keyword evidence="8" id="KW-0119">Carbohydrate metabolism</keyword>
<dbReference type="PROSITE" id="PS51910">
    <property type="entry name" value="GH18_2"/>
    <property type="match status" value="1"/>
</dbReference>
<evidence type="ECO:0000256" key="11">
    <source>
        <dbReference type="ARBA" id="ARBA00024658"/>
    </source>
</evidence>
<keyword evidence="15" id="KW-0732">Signal</keyword>
<evidence type="ECO:0000256" key="14">
    <source>
        <dbReference type="SAM" id="MobiDB-lite"/>
    </source>
</evidence>
<dbReference type="InterPro" id="IPR001579">
    <property type="entry name" value="Glyco_hydro_18_chit_AS"/>
</dbReference>